<keyword evidence="8" id="KW-1185">Reference proteome</keyword>
<evidence type="ECO:0000256" key="5">
    <source>
        <dbReference type="ARBA" id="ARBA00022989"/>
    </source>
</evidence>
<evidence type="ECO:0000256" key="6">
    <source>
        <dbReference type="ARBA" id="ARBA00023136"/>
    </source>
</evidence>
<accession>A0AAV2QZ51</accession>
<keyword evidence="4" id="KW-0735">Signal-anchor</keyword>
<organism evidence="7 8">
    <name type="scientific">Meganyctiphanes norvegica</name>
    <name type="common">Northern krill</name>
    <name type="synonym">Thysanopoda norvegica</name>
    <dbReference type="NCBI Taxonomy" id="48144"/>
    <lineage>
        <taxon>Eukaryota</taxon>
        <taxon>Metazoa</taxon>
        <taxon>Ecdysozoa</taxon>
        <taxon>Arthropoda</taxon>
        <taxon>Crustacea</taxon>
        <taxon>Multicrustacea</taxon>
        <taxon>Malacostraca</taxon>
        <taxon>Eumalacostraca</taxon>
        <taxon>Eucarida</taxon>
        <taxon>Euphausiacea</taxon>
        <taxon>Euphausiidae</taxon>
        <taxon>Meganyctiphanes</taxon>
    </lineage>
</organism>
<gene>
    <name evidence="7" type="ORF">MNOR_LOCUS18722</name>
</gene>
<dbReference type="GO" id="GO:0016263">
    <property type="term" value="F:glycoprotein-N-acetylgalactosamine 3-beta-galactosyltransferase activity"/>
    <property type="evidence" value="ECO:0007669"/>
    <property type="project" value="TreeGrafter"/>
</dbReference>
<evidence type="ECO:0000256" key="4">
    <source>
        <dbReference type="ARBA" id="ARBA00022968"/>
    </source>
</evidence>
<dbReference type="AlphaFoldDB" id="A0AAV2QZ51"/>
<proteinExistence type="inferred from homology"/>
<dbReference type="InterPro" id="IPR026050">
    <property type="entry name" value="C1GALT1/C1GALT1_chp1"/>
</dbReference>
<evidence type="ECO:0008006" key="9">
    <source>
        <dbReference type="Google" id="ProtNLM"/>
    </source>
</evidence>
<dbReference type="Proteomes" id="UP001497623">
    <property type="component" value="Unassembled WGS sequence"/>
</dbReference>
<name>A0AAV2QZ51_MEGNR</name>
<evidence type="ECO:0000256" key="1">
    <source>
        <dbReference type="ARBA" id="ARBA00004606"/>
    </source>
</evidence>
<comment type="subcellular location">
    <subcellularLocation>
        <location evidence="1">Membrane</location>
        <topology evidence="1">Single-pass type II membrane protein</topology>
    </subcellularLocation>
</comment>
<evidence type="ECO:0000313" key="8">
    <source>
        <dbReference type="Proteomes" id="UP001497623"/>
    </source>
</evidence>
<evidence type="ECO:0000313" key="7">
    <source>
        <dbReference type="EMBL" id="CAL4108132.1"/>
    </source>
</evidence>
<keyword evidence="6" id="KW-0472">Membrane</keyword>
<feature type="non-terminal residue" evidence="7">
    <location>
        <position position="327"/>
    </location>
</feature>
<comment type="similarity">
    <text evidence="2">Belongs to the glycosyltransferase 31 family. Beta3-Gal-T subfamily.</text>
</comment>
<dbReference type="EMBL" id="CAXKWB010013549">
    <property type="protein sequence ID" value="CAL4108132.1"/>
    <property type="molecule type" value="Genomic_DNA"/>
</dbReference>
<dbReference type="Gene3D" id="3.90.550.50">
    <property type="match status" value="2"/>
</dbReference>
<reference evidence="7 8" key="1">
    <citation type="submission" date="2024-05" db="EMBL/GenBank/DDBJ databases">
        <authorList>
            <person name="Wallberg A."/>
        </authorList>
    </citation>
    <scope>NUCLEOTIDE SEQUENCE [LARGE SCALE GENOMIC DNA]</scope>
</reference>
<comment type="caution">
    <text evidence="7">The sequence shown here is derived from an EMBL/GenBank/DDBJ whole genome shotgun (WGS) entry which is preliminary data.</text>
</comment>
<dbReference type="PANTHER" id="PTHR23033:SF14">
    <property type="entry name" value="GLYCOPROTEIN-N-ACETYLGALACTOSAMINE 3-BETA-GALACTOSYLTRANSFERASE 1-RELATED"/>
    <property type="match status" value="1"/>
</dbReference>
<dbReference type="GO" id="GO:0016020">
    <property type="term" value="C:membrane"/>
    <property type="evidence" value="ECO:0007669"/>
    <property type="project" value="UniProtKB-SubCell"/>
</dbReference>
<protein>
    <recommendedName>
        <fullName evidence="9">Glycoprotein-N-acetylgalactosamine 3-beta-galactosyltransferase 1</fullName>
    </recommendedName>
</protein>
<evidence type="ECO:0000256" key="3">
    <source>
        <dbReference type="ARBA" id="ARBA00022692"/>
    </source>
</evidence>
<dbReference type="PANTHER" id="PTHR23033">
    <property type="entry name" value="BETA1,3-GALACTOSYLTRANSFERASE"/>
    <property type="match status" value="1"/>
</dbReference>
<keyword evidence="3" id="KW-0812">Transmembrane</keyword>
<evidence type="ECO:0000256" key="2">
    <source>
        <dbReference type="ARBA" id="ARBA00006462"/>
    </source>
</evidence>
<sequence length="327" mass="37028">MSPVRGRPKIVVLLGVATVAILLLCHQARKIINSYGKKFNTWSLIFSLEQLELLKVDKYHNEVTRIRILCLIVTSPQHHGNRAVHVAATWARHCDRAVFLTTELDPRLPNVLLTPGAADYNSLWDKVTKEARWVPYTTEVWPHWMKVGGEVKFDAQTNPIIGFNSVLGTDAMKLLDWGEGSVYLNGGAGYALSQGAVAALVENGLQNNECKSLPLGTAEDVNMAMCLRHLGTEFVDSRDKLGRQRFHVYPPNDIIDPRAATTWKHLWLKKIPTHPYRFGFSELSDEVISFHYVNPETMYLIYYLVYHLHSGTMKLQQPQAPFNPNPK</sequence>
<keyword evidence="5" id="KW-1133">Transmembrane helix</keyword>